<sequence length="79" mass="9026">MNNFEQLRCRRPCFCLGWQEQSTVLLAFVLKTVFCLPFTGAAQMHPQVAYSGPASQRSPFTPSSLLVWVWPARHSDARR</sequence>
<evidence type="ECO:0000313" key="2">
    <source>
        <dbReference type="Proteomes" id="UP001215598"/>
    </source>
</evidence>
<comment type="caution">
    <text evidence="1">The sequence shown here is derived from an EMBL/GenBank/DDBJ whole genome shotgun (WGS) entry which is preliminary data.</text>
</comment>
<organism evidence="1 2">
    <name type="scientific">Mycena metata</name>
    <dbReference type="NCBI Taxonomy" id="1033252"/>
    <lineage>
        <taxon>Eukaryota</taxon>
        <taxon>Fungi</taxon>
        <taxon>Dikarya</taxon>
        <taxon>Basidiomycota</taxon>
        <taxon>Agaricomycotina</taxon>
        <taxon>Agaricomycetes</taxon>
        <taxon>Agaricomycetidae</taxon>
        <taxon>Agaricales</taxon>
        <taxon>Marasmiineae</taxon>
        <taxon>Mycenaceae</taxon>
        <taxon>Mycena</taxon>
    </lineage>
</organism>
<dbReference type="EMBL" id="JARKIB010000054">
    <property type="protein sequence ID" value="KAJ7753711.1"/>
    <property type="molecule type" value="Genomic_DNA"/>
</dbReference>
<name>A0AAD7IZ92_9AGAR</name>
<gene>
    <name evidence="1" type="ORF">B0H16DRAFT_761344</name>
</gene>
<proteinExistence type="predicted"/>
<dbReference type="AlphaFoldDB" id="A0AAD7IZ92"/>
<evidence type="ECO:0000313" key="1">
    <source>
        <dbReference type="EMBL" id="KAJ7753711.1"/>
    </source>
</evidence>
<reference evidence="1" key="1">
    <citation type="submission" date="2023-03" db="EMBL/GenBank/DDBJ databases">
        <title>Massive genome expansion in bonnet fungi (Mycena s.s.) driven by repeated elements and novel gene families across ecological guilds.</title>
        <authorList>
            <consortium name="Lawrence Berkeley National Laboratory"/>
            <person name="Harder C.B."/>
            <person name="Miyauchi S."/>
            <person name="Viragh M."/>
            <person name="Kuo A."/>
            <person name="Thoen E."/>
            <person name="Andreopoulos B."/>
            <person name="Lu D."/>
            <person name="Skrede I."/>
            <person name="Drula E."/>
            <person name="Henrissat B."/>
            <person name="Morin E."/>
            <person name="Kohler A."/>
            <person name="Barry K."/>
            <person name="LaButti K."/>
            <person name="Morin E."/>
            <person name="Salamov A."/>
            <person name="Lipzen A."/>
            <person name="Mereny Z."/>
            <person name="Hegedus B."/>
            <person name="Baldrian P."/>
            <person name="Stursova M."/>
            <person name="Weitz H."/>
            <person name="Taylor A."/>
            <person name="Grigoriev I.V."/>
            <person name="Nagy L.G."/>
            <person name="Martin F."/>
            <person name="Kauserud H."/>
        </authorList>
    </citation>
    <scope>NUCLEOTIDE SEQUENCE</scope>
    <source>
        <strain evidence="1">CBHHK182m</strain>
    </source>
</reference>
<dbReference type="Proteomes" id="UP001215598">
    <property type="component" value="Unassembled WGS sequence"/>
</dbReference>
<keyword evidence="2" id="KW-1185">Reference proteome</keyword>
<accession>A0AAD7IZ92</accession>
<protein>
    <submittedName>
        <fullName evidence="1">Uncharacterized protein</fullName>
    </submittedName>
</protein>